<dbReference type="Proteomes" id="UP000298488">
    <property type="component" value="Unassembled WGS sequence"/>
</dbReference>
<name>A0A4R8V6H6_9MICO</name>
<dbReference type="EMBL" id="SOFI01000003">
    <property type="protein sequence ID" value="TFB78691.1"/>
    <property type="molecule type" value="Genomic_DNA"/>
</dbReference>
<dbReference type="RefSeq" id="WP_104094570.1">
    <property type="nucleotide sequence ID" value="NZ_JACHBP010000001.1"/>
</dbReference>
<comment type="caution">
    <text evidence="1">The sequence shown here is derived from an EMBL/GenBank/DDBJ whole genome shotgun (WGS) entry which is preliminary data.</text>
</comment>
<gene>
    <name evidence="1" type="ORF">E3N84_00500</name>
</gene>
<keyword evidence="2" id="KW-1185">Reference proteome</keyword>
<accession>A0A4R8V6H6</accession>
<protein>
    <submittedName>
        <fullName evidence="1">Uncharacterized protein</fullName>
    </submittedName>
</protein>
<evidence type="ECO:0000313" key="1">
    <source>
        <dbReference type="EMBL" id="TFB78691.1"/>
    </source>
</evidence>
<sequence length="76" mass="8048">MIEWESFILVAVVSLVAASVIVTIASFGIRLFENATHARAAEPGAGRIGMGMARVLFGVCAVLVLFGVYLIVPAFH</sequence>
<dbReference type="AlphaFoldDB" id="A0A4R8V6H6"/>
<evidence type="ECO:0000313" key="2">
    <source>
        <dbReference type="Proteomes" id="UP000298488"/>
    </source>
</evidence>
<organism evidence="1 2">
    <name type="scientific">Terrimesophilobacter mesophilus</name>
    <dbReference type="NCBI Taxonomy" id="433647"/>
    <lineage>
        <taxon>Bacteria</taxon>
        <taxon>Bacillati</taxon>
        <taxon>Actinomycetota</taxon>
        <taxon>Actinomycetes</taxon>
        <taxon>Micrococcales</taxon>
        <taxon>Microbacteriaceae</taxon>
        <taxon>Terrimesophilobacter</taxon>
    </lineage>
</organism>
<dbReference type="OrthoDB" id="3177419at2"/>
<reference evidence="1 2" key="1">
    <citation type="submission" date="2019-03" db="EMBL/GenBank/DDBJ databases">
        <title>Genomics of glacier-inhabiting Cryobacterium strains.</title>
        <authorList>
            <person name="Liu Q."/>
            <person name="Xin Y.-H."/>
        </authorList>
    </citation>
    <scope>NUCLEOTIDE SEQUENCE [LARGE SCALE GENOMIC DNA]</scope>
    <source>
        <strain evidence="1 2">CGMCC 1.10440</strain>
    </source>
</reference>
<proteinExistence type="predicted"/>